<evidence type="ECO:0000256" key="4">
    <source>
        <dbReference type="ARBA" id="ARBA00022803"/>
    </source>
</evidence>
<feature type="repeat" description="TPR" evidence="5">
    <location>
        <begin position="159"/>
        <end position="192"/>
    </location>
</feature>
<comment type="caution">
    <text evidence="9">The sequence shown here is derived from an EMBL/GenBank/DDBJ whole genome shotgun (WGS) entry which is preliminary data.</text>
</comment>
<evidence type="ECO:0000259" key="8">
    <source>
        <dbReference type="Pfam" id="PF23914"/>
    </source>
</evidence>
<dbReference type="AlphaFoldDB" id="A0A5R9ISB4"/>
<feature type="transmembrane region" description="Helical" evidence="6">
    <location>
        <begin position="6"/>
        <end position="24"/>
    </location>
</feature>
<evidence type="ECO:0000256" key="6">
    <source>
        <dbReference type="SAM" id="Phobius"/>
    </source>
</evidence>
<keyword evidence="2" id="KW-0677">Repeat</keyword>
<keyword evidence="6" id="KW-1133">Transmembrane helix</keyword>
<dbReference type="GO" id="GO:0017004">
    <property type="term" value="P:cytochrome complex assembly"/>
    <property type="evidence" value="ECO:0007669"/>
    <property type="project" value="UniProtKB-KW"/>
</dbReference>
<keyword evidence="4 5" id="KW-0802">TPR repeat</keyword>
<keyword evidence="10" id="KW-1185">Reference proteome</keyword>
<dbReference type="Gene3D" id="1.25.40.10">
    <property type="entry name" value="Tetratricopeptide repeat domain"/>
    <property type="match status" value="1"/>
</dbReference>
<dbReference type="EMBL" id="VCBC01000009">
    <property type="protein sequence ID" value="TLU64808.1"/>
    <property type="molecule type" value="Genomic_DNA"/>
</dbReference>
<dbReference type="PANTHER" id="PTHR47870:SF4">
    <property type="entry name" value="CYTOCHROME C-TYPE BIOGENESIS PROTEIN CYCH"/>
    <property type="match status" value="1"/>
</dbReference>
<dbReference type="InterPro" id="IPR051263">
    <property type="entry name" value="C-type_cytochrome_biogenesis"/>
</dbReference>
<evidence type="ECO:0000313" key="9">
    <source>
        <dbReference type="EMBL" id="TLU64808.1"/>
    </source>
</evidence>
<feature type="transmembrane region" description="Helical" evidence="6">
    <location>
        <begin position="96"/>
        <end position="117"/>
    </location>
</feature>
<feature type="domain" description="Cytochrome c-type biogenesis protein H TPR" evidence="8">
    <location>
        <begin position="148"/>
        <end position="257"/>
    </location>
</feature>
<keyword evidence="6" id="KW-0472">Membrane</keyword>
<dbReference type="GO" id="GO:0005886">
    <property type="term" value="C:plasma membrane"/>
    <property type="evidence" value="ECO:0007669"/>
    <property type="project" value="TreeGrafter"/>
</dbReference>
<dbReference type="InterPro" id="IPR011990">
    <property type="entry name" value="TPR-like_helical_dom_sf"/>
</dbReference>
<dbReference type="Proteomes" id="UP000307790">
    <property type="component" value="Unassembled WGS sequence"/>
</dbReference>
<dbReference type="Pfam" id="PF23892">
    <property type="entry name" value="Ig_CycH"/>
    <property type="match status" value="1"/>
</dbReference>
<evidence type="ECO:0000256" key="1">
    <source>
        <dbReference type="ARBA" id="ARBA00004196"/>
    </source>
</evidence>
<reference evidence="9 10" key="1">
    <citation type="submission" date="2019-05" db="EMBL/GenBank/DDBJ databases">
        <title>Genome sequences of Thalassotalea litorea 1K03283.</title>
        <authorList>
            <person name="Zhang D."/>
        </authorList>
    </citation>
    <scope>NUCLEOTIDE SEQUENCE [LARGE SCALE GENOMIC DNA]</scope>
    <source>
        <strain evidence="9 10">MCCC 1K03283</strain>
    </source>
</reference>
<evidence type="ECO:0000256" key="2">
    <source>
        <dbReference type="ARBA" id="ARBA00022737"/>
    </source>
</evidence>
<dbReference type="PROSITE" id="PS50005">
    <property type="entry name" value="TPR"/>
    <property type="match status" value="1"/>
</dbReference>
<protein>
    <submittedName>
        <fullName evidence="9">C-type cytochrome biogenesis protein CcmI</fullName>
    </submittedName>
</protein>
<evidence type="ECO:0000259" key="7">
    <source>
        <dbReference type="Pfam" id="PF23892"/>
    </source>
</evidence>
<keyword evidence="3" id="KW-0201">Cytochrome c-type biogenesis</keyword>
<accession>A0A5R9ISB4</accession>
<dbReference type="Pfam" id="PF23914">
    <property type="entry name" value="TPR_CcmH_CycH"/>
    <property type="match status" value="1"/>
</dbReference>
<proteinExistence type="predicted"/>
<dbReference type="SUPFAM" id="SSF48452">
    <property type="entry name" value="TPR-like"/>
    <property type="match status" value="1"/>
</dbReference>
<dbReference type="OrthoDB" id="9776053at2"/>
<gene>
    <name evidence="9" type="primary">ccmI</name>
    <name evidence="9" type="ORF">FE810_10115</name>
</gene>
<comment type="subcellular location">
    <subcellularLocation>
        <location evidence="1">Cell envelope</location>
    </subcellularLocation>
</comment>
<dbReference type="NCBIfam" id="TIGR03142">
    <property type="entry name" value="cytochro_ccmI"/>
    <property type="match status" value="1"/>
</dbReference>
<evidence type="ECO:0000256" key="5">
    <source>
        <dbReference type="PROSITE-ProRule" id="PRU00339"/>
    </source>
</evidence>
<dbReference type="GO" id="GO:0030313">
    <property type="term" value="C:cell envelope"/>
    <property type="evidence" value="ECO:0007669"/>
    <property type="project" value="UniProtKB-SubCell"/>
</dbReference>
<dbReference type="InterPro" id="IPR056413">
    <property type="entry name" value="TPR_CcmH_CycH"/>
</dbReference>
<dbReference type="InterPro" id="IPR017560">
    <property type="entry name" value="Cyt_c_biogenesis_CcmI"/>
</dbReference>
<name>A0A5R9ISB4_9GAMM</name>
<dbReference type="InterPro" id="IPR056412">
    <property type="entry name" value="Ig_CycH"/>
</dbReference>
<sequence>MTLFVIIISILLLVALAIVWRHFLRTSLKARPQDYRGQTNKDLYHEHLAEIALDLDKGRIDQESFDFLKSELDRSLLADMQATEKEQRSRDKKTSVLWPVIISVFVFGFSGLGYYQFGSWQLAMNPVAVTEHGAGSQAEVIINRLKSLHEEVKANPENTDAWFQLGQILTSVGQYESAAVAYQKVIDVEGEQADILALQAQVKYYQNGQQRNDEIDALIAKAKALDPEDASTLMFIGMDHYVNGRFKQAAQHWQKIIDSGRAGVNTQALQEAIDEALASAGDGNKKADAAEEVARQDVVNGGPSFTLGVSFSEDVINAMAEQEDKNIFVYAVNSQGPRIPLAAVKIKASDLPMTVVLDDSKAMNPQMQLSGAEQVTIYAVLSMQGTPGMNAGDYKGEIENIEVKGQQQMNLIIDSIVK</sequence>
<organism evidence="9 10">
    <name type="scientific">Thalassotalea litorea</name>
    <dbReference type="NCBI Taxonomy" id="2020715"/>
    <lineage>
        <taxon>Bacteria</taxon>
        <taxon>Pseudomonadati</taxon>
        <taxon>Pseudomonadota</taxon>
        <taxon>Gammaproteobacteria</taxon>
        <taxon>Alteromonadales</taxon>
        <taxon>Colwelliaceae</taxon>
        <taxon>Thalassotalea</taxon>
    </lineage>
</organism>
<evidence type="ECO:0000313" key="10">
    <source>
        <dbReference type="Proteomes" id="UP000307790"/>
    </source>
</evidence>
<evidence type="ECO:0000256" key="3">
    <source>
        <dbReference type="ARBA" id="ARBA00022748"/>
    </source>
</evidence>
<dbReference type="SMART" id="SM00028">
    <property type="entry name" value="TPR"/>
    <property type="match status" value="2"/>
</dbReference>
<dbReference type="RefSeq" id="WP_138319944.1">
    <property type="nucleotide sequence ID" value="NZ_VCBC01000009.1"/>
</dbReference>
<keyword evidence="6" id="KW-0812">Transmembrane</keyword>
<dbReference type="PANTHER" id="PTHR47870">
    <property type="entry name" value="CYTOCHROME C-TYPE BIOGENESIS PROTEIN CCMH"/>
    <property type="match status" value="1"/>
</dbReference>
<feature type="domain" description="Cytochrome c-type biogenesis protein H Ig-like" evidence="7">
    <location>
        <begin position="309"/>
        <end position="414"/>
    </location>
</feature>
<dbReference type="InterPro" id="IPR019734">
    <property type="entry name" value="TPR_rpt"/>
</dbReference>